<organism evidence="9 10">
    <name type="scientific">Secundilactobacillus silagei JCM 19001</name>
    <dbReference type="NCBI Taxonomy" id="1302250"/>
    <lineage>
        <taxon>Bacteria</taxon>
        <taxon>Bacillati</taxon>
        <taxon>Bacillota</taxon>
        <taxon>Bacilli</taxon>
        <taxon>Lactobacillales</taxon>
        <taxon>Lactobacillaceae</taxon>
        <taxon>Secundilactobacillus</taxon>
    </lineage>
</organism>
<evidence type="ECO:0000256" key="6">
    <source>
        <dbReference type="ARBA" id="ARBA00023136"/>
    </source>
</evidence>
<dbReference type="RefSeq" id="WP_089136789.1">
    <property type="nucleotide sequence ID" value="NZ_BCMG01000007.1"/>
</dbReference>
<dbReference type="OrthoDB" id="9813426at2"/>
<dbReference type="InterPro" id="IPR032818">
    <property type="entry name" value="DedA-like"/>
</dbReference>
<evidence type="ECO:0000256" key="5">
    <source>
        <dbReference type="ARBA" id="ARBA00022989"/>
    </source>
</evidence>
<feature type="transmembrane region" description="Helical" evidence="7">
    <location>
        <begin position="190"/>
        <end position="208"/>
    </location>
</feature>
<reference evidence="9 10" key="1">
    <citation type="submission" date="2015-11" db="EMBL/GenBank/DDBJ databases">
        <title>Draft genome sequences of new species of the genus Lactobacillus isolated from orchardgrass silage.</title>
        <authorList>
            <person name="Tohno M."/>
            <person name="Tanizawa Y."/>
            <person name="Arita M."/>
        </authorList>
    </citation>
    <scope>NUCLEOTIDE SEQUENCE [LARGE SCALE GENOMIC DNA]</scope>
    <source>
        <strain evidence="9 10">IWT126</strain>
    </source>
</reference>
<dbReference type="STRING" id="1302250.GCA_001313225_01196"/>
<evidence type="ECO:0000259" key="8">
    <source>
        <dbReference type="Pfam" id="PF09335"/>
    </source>
</evidence>
<gene>
    <name evidence="9" type="primary">dedA_1</name>
    <name evidence="9" type="ORF">IWT126_01510</name>
</gene>
<evidence type="ECO:0000313" key="9">
    <source>
        <dbReference type="EMBL" id="GAX01469.1"/>
    </source>
</evidence>
<dbReference type="GO" id="GO:0005886">
    <property type="term" value="C:plasma membrane"/>
    <property type="evidence" value="ECO:0007669"/>
    <property type="project" value="UniProtKB-SubCell"/>
</dbReference>
<name>A0A1Z5IIF3_9LACO</name>
<comment type="similarity">
    <text evidence="2 7">Belongs to the DedA family.</text>
</comment>
<dbReference type="EMBL" id="BCMG01000007">
    <property type="protein sequence ID" value="GAX01469.1"/>
    <property type="molecule type" value="Genomic_DNA"/>
</dbReference>
<comment type="caution">
    <text evidence="9">The sequence shown here is derived from an EMBL/GenBank/DDBJ whole genome shotgun (WGS) entry which is preliminary data.</text>
</comment>
<protein>
    <submittedName>
        <fullName evidence="9">DedA family protein</fullName>
    </submittedName>
</protein>
<evidence type="ECO:0000256" key="4">
    <source>
        <dbReference type="ARBA" id="ARBA00022692"/>
    </source>
</evidence>
<comment type="subcellular location">
    <subcellularLocation>
        <location evidence="1 7">Cell membrane</location>
        <topology evidence="1 7">Multi-pass membrane protein</topology>
    </subcellularLocation>
</comment>
<proteinExistence type="inferred from homology"/>
<evidence type="ECO:0000256" key="1">
    <source>
        <dbReference type="ARBA" id="ARBA00004651"/>
    </source>
</evidence>
<accession>A0A1Z5IIF3</accession>
<dbReference type="Proteomes" id="UP000198402">
    <property type="component" value="Unassembled WGS sequence"/>
</dbReference>
<feature type="transmembrane region" description="Helical" evidence="7">
    <location>
        <begin position="60"/>
        <end position="83"/>
    </location>
</feature>
<evidence type="ECO:0000256" key="2">
    <source>
        <dbReference type="ARBA" id="ARBA00010792"/>
    </source>
</evidence>
<evidence type="ECO:0000313" key="10">
    <source>
        <dbReference type="Proteomes" id="UP000198402"/>
    </source>
</evidence>
<feature type="transmembrane region" description="Helical" evidence="7">
    <location>
        <begin position="26"/>
        <end position="48"/>
    </location>
</feature>
<dbReference type="Pfam" id="PF09335">
    <property type="entry name" value="VTT_dom"/>
    <property type="match status" value="1"/>
</dbReference>
<evidence type="ECO:0000256" key="3">
    <source>
        <dbReference type="ARBA" id="ARBA00022475"/>
    </source>
</evidence>
<evidence type="ECO:0000256" key="7">
    <source>
        <dbReference type="RuleBase" id="RU367016"/>
    </source>
</evidence>
<keyword evidence="6 7" id="KW-0472">Membrane</keyword>
<feature type="transmembrane region" description="Helical" evidence="7">
    <location>
        <begin position="156"/>
        <end position="178"/>
    </location>
</feature>
<sequence length="218" mass="23762">MSTVLLASFVPHLSQLLPHLIGQFGGLIYLGLFALIFIETGVVILPFLPGDSVLFLCGSLAAMSAHSLNIWVLIALLGAAAILGDSVNFEIGKHFGSSLFRIKQLNHFIKPAYLKRSENFFKKYGKPAIFLGRFVPIIRTFIPFTAGMGKMRHRDFIIYNVLGATSWVFIVLGAGYFFGNNVIVKAHFELIMLAIVVISLLPAAIVTLHHHGGAANVG</sequence>
<dbReference type="AlphaFoldDB" id="A0A1Z5IIF3"/>
<keyword evidence="10" id="KW-1185">Reference proteome</keyword>
<dbReference type="PANTHER" id="PTHR30353">
    <property type="entry name" value="INNER MEMBRANE PROTEIN DEDA-RELATED"/>
    <property type="match status" value="1"/>
</dbReference>
<keyword evidence="5 7" id="KW-1133">Transmembrane helix</keyword>
<dbReference type="InterPro" id="IPR032816">
    <property type="entry name" value="VTT_dom"/>
</dbReference>
<feature type="domain" description="VTT" evidence="8">
    <location>
        <begin position="48"/>
        <end position="176"/>
    </location>
</feature>
<dbReference type="PANTHER" id="PTHR30353:SF0">
    <property type="entry name" value="TRANSMEMBRANE PROTEIN"/>
    <property type="match status" value="1"/>
</dbReference>
<keyword evidence="3 7" id="KW-1003">Cell membrane</keyword>
<keyword evidence="4 7" id="KW-0812">Transmembrane</keyword>